<evidence type="ECO:0000313" key="4">
    <source>
        <dbReference type="Proteomes" id="UP000636800"/>
    </source>
</evidence>
<dbReference type="AlphaFoldDB" id="A0A835RKZ2"/>
<keyword evidence="1" id="KW-0472">Membrane</keyword>
<gene>
    <name evidence="3" type="ORF">HPP92_006698</name>
</gene>
<name>A0A835RKZ2_VANPL</name>
<evidence type="ECO:0000259" key="2">
    <source>
        <dbReference type="Pfam" id="PF25397"/>
    </source>
</evidence>
<reference evidence="3 4" key="1">
    <citation type="journal article" date="2020" name="Nat. Food">
        <title>A phased Vanilla planifolia genome enables genetic improvement of flavour and production.</title>
        <authorList>
            <person name="Hasing T."/>
            <person name="Tang H."/>
            <person name="Brym M."/>
            <person name="Khazi F."/>
            <person name="Huang T."/>
            <person name="Chambers A.H."/>
        </authorList>
    </citation>
    <scope>NUCLEOTIDE SEQUENCE [LARGE SCALE GENOMIC DNA]</scope>
    <source>
        <tissue evidence="3">Leaf</tissue>
    </source>
</reference>
<dbReference type="Proteomes" id="UP000636800">
    <property type="component" value="Chromosome 3"/>
</dbReference>
<keyword evidence="1" id="KW-0812">Transmembrane</keyword>
<dbReference type="Pfam" id="PF25397">
    <property type="entry name" value="DUF7887"/>
    <property type="match status" value="1"/>
</dbReference>
<organism evidence="3 4">
    <name type="scientific">Vanilla planifolia</name>
    <name type="common">Vanilla</name>
    <dbReference type="NCBI Taxonomy" id="51239"/>
    <lineage>
        <taxon>Eukaryota</taxon>
        <taxon>Viridiplantae</taxon>
        <taxon>Streptophyta</taxon>
        <taxon>Embryophyta</taxon>
        <taxon>Tracheophyta</taxon>
        <taxon>Spermatophyta</taxon>
        <taxon>Magnoliopsida</taxon>
        <taxon>Liliopsida</taxon>
        <taxon>Asparagales</taxon>
        <taxon>Orchidaceae</taxon>
        <taxon>Vanilloideae</taxon>
        <taxon>Vanilleae</taxon>
        <taxon>Vanilla</taxon>
    </lineage>
</organism>
<comment type="caution">
    <text evidence="3">The sequence shown here is derived from an EMBL/GenBank/DDBJ whole genome shotgun (WGS) entry which is preliminary data.</text>
</comment>
<accession>A0A835RKZ2</accession>
<feature type="transmembrane region" description="Helical" evidence="1">
    <location>
        <begin position="94"/>
        <end position="112"/>
    </location>
</feature>
<protein>
    <recommendedName>
        <fullName evidence="2">DUF7887 domain-containing protein</fullName>
    </recommendedName>
</protein>
<evidence type="ECO:0000256" key="1">
    <source>
        <dbReference type="SAM" id="Phobius"/>
    </source>
</evidence>
<dbReference type="PANTHER" id="PTHR38389:SF1">
    <property type="entry name" value="DNA-DIRECTED RNA POLYMERASE SUBUNIT BETA"/>
    <property type="match status" value="1"/>
</dbReference>
<sequence length="117" mass="13130">MRMVWTRLDHVFKPGPLRVVQIERNSKELRPTQAKKTNMDFQNGEPNFRFRVSRALVARSAIAVFALGFIDAGYSGDWSRVGVLSNDAEVVLKSAAYLVVPLCFLLILFISGEEKSA</sequence>
<evidence type="ECO:0000313" key="3">
    <source>
        <dbReference type="EMBL" id="KAG0487887.1"/>
    </source>
</evidence>
<dbReference type="EMBL" id="JADCNL010000003">
    <property type="protein sequence ID" value="KAG0487887.1"/>
    <property type="molecule type" value="Genomic_DNA"/>
</dbReference>
<dbReference type="InterPro" id="IPR057209">
    <property type="entry name" value="DUF7887"/>
</dbReference>
<dbReference type="PANTHER" id="PTHR38389">
    <property type="entry name" value="DNA-DIRECTED RNA POLYMERASE SUBUNIT BETA"/>
    <property type="match status" value="1"/>
</dbReference>
<feature type="domain" description="DUF7887" evidence="2">
    <location>
        <begin position="52"/>
        <end position="113"/>
    </location>
</feature>
<proteinExistence type="predicted"/>
<keyword evidence="4" id="KW-1185">Reference proteome</keyword>
<keyword evidence="1" id="KW-1133">Transmembrane helix</keyword>
<feature type="transmembrane region" description="Helical" evidence="1">
    <location>
        <begin position="56"/>
        <end position="74"/>
    </location>
</feature>